<feature type="binding site" evidence="8">
    <location>
        <position position="15"/>
    </location>
    <ligand>
        <name>tRNA</name>
        <dbReference type="ChEBI" id="CHEBI:17843"/>
    </ligand>
</feature>
<accession>A0AAE4JVQ4</accession>
<dbReference type="GO" id="GO:0000049">
    <property type="term" value="F:tRNA binding"/>
    <property type="evidence" value="ECO:0007669"/>
    <property type="project" value="UniProtKB-UniRule"/>
</dbReference>
<feature type="binding site" evidence="8">
    <location>
        <position position="67"/>
    </location>
    <ligand>
        <name>tRNA</name>
        <dbReference type="ChEBI" id="CHEBI:17843"/>
    </ligand>
</feature>
<dbReference type="CDD" id="cd00462">
    <property type="entry name" value="PTH"/>
    <property type="match status" value="1"/>
</dbReference>
<keyword evidence="4 8" id="KW-0694">RNA-binding</keyword>
<keyword evidence="12" id="KW-1185">Reference proteome</keyword>
<dbReference type="GO" id="GO:0004045">
    <property type="term" value="F:peptidyl-tRNA hydrolase activity"/>
    <property type="evidence" value="ECO:0007669"/>
    <property type="project" value="UniProtKB-UniRule"/>
</dbReference>
<keyword evidence="2 8" id="KW-0820">tRNA-binding</keyword>
<dbReference type="GO" id="GO:0006515">
    <property type="term" value="P:protein quality control for misfolded or incompletely synthesized proteins"/>
    <property type="evidence" value="ECO:0007669"/>
    <property type="project" value="UniProtKB-UniRule"/>
</dbReference>
<organism evidence="11 12">
    <name type="scientific">Pseudocalidococcus azoricus BACA0444</name>
    <dbReference type="NCBI Taxonomy" id="2918990"/>
    <lineage>
        <taxon>Bacteria</taxon>
        <taxon>Bacillati</taxon>
        <taxon>Cyanobacteriota</taxon>
        <taxon>Cyanophyceae</taxon>
        <taxon>Acaryochloridales</taxon>
        <taxon>Thermosynechococcaceae</taxon>
        <taxon>Pseudocalidococcus</taxon>
        <taxon>Pseudocalidococcus azoricus</taxon>
    </lineage>
</organism>
<sequence>MPQLIVGLGNPGDKYAQTRHNIGFRVIDALAQAWHIPLAQHSKFHGLFGEGITPGLGKIRLLKPTTYMNQSGQSVRAVLDWYKLPLNSILVIYDDADLALGRVRIRLGGSSGGHNGMRSIISHGGSEQFPRLRVGIANEFRLNQKGPRDAVPYVLANFSSEDLKVLPDVLDLAVAAVTACVREGVEQSMNLYNGRVLQWR</sequence>
<dbReference type="Proteomes" id="UP001268256">
    <property type="component" value="Unassembled WGS sequence"/>
</dbReference>
<evidence type="ECO:0000256" key="10">
    <source>
        <dbReference type="RuleBase" id="RU004320"/>
    </source>
</evidence>
<keyword evidence="3 8" id="KW-0378">Hydrolase</keyword>
<evidence type="ECO:0000256" key="1">
    <source>
        <dbReference type="ARBA" id="ARBA00013260"/>
    </source>
</evidence>
<evidence type="ECO:0000313" key="11">
    <source>
        <dbReference type="EMBL" id="MDS3860306.1"/>
    </source>
</evidence>
<comment type="catalytic activity">
    <reaction evidence="6 8 9">
        <text>an N-acyl-L-alpha-aminoacyl-tRNA + H2O = an N-acyl-L-amino acid + a tRNA + H(+)</text>
        <dbReference type="Rhea" id="RHEA:54448"/>
        <dbReference type="Rhea" id="RHEA-COMP:10123"/>
        <dbReference type="Rhea" id="RHEA-COMP:13883"/>
        <dbReference type="ChEBI" id="CHEBI:15377"/>
        <dbReference type="ChEBI" id="CHEBI:15378"/>
        <dbReference type="ChEBI" id="CHEBI:59874"/>
        <dbReference type="ChEBI" id="CHEBI:78442"/>
        <dbReference type="ChEBI" id="CHEBI:138191"/>
        <dbReference type="EC" id="3.1.1.29"/>
    </reaction>
</comment>
<dbReference type="InterPro" id="IPR018171">
    <property type="entry name" value="Pept_tRNA_hydro_CS"/>
</dbReference>
<dbReference type="InterPro" id="IPR036416">
    <property type="entry name" value="Pept_tRNA_hydro_sf"/>
</dbReference>
<dbReference type="Pfam" id="PF01195">
    <property type="entry name" value="Pept_tRNA_hydro"/>
    <property type="match status" value="1"/>
</dbReference>
<feature type="binding site" evidence="8">
    <location>
        <position position="115"/>
    </location>
    <ligand>
        <name>tRNA</name>
        <dbReference type="ChEBI" id="CHEBI:17843"/>
    </ligand>
</feature>
<dbReference type="AlphaFoldDB" id="A0AAE4JVQ4"/>
<comment type="subunit">
    <text evidence="8">Monomer.</text>
</comment>
<dbReference type="FunFam" id="3.40.50.1470:FF:000001">
    <property type="entry name" value="Peptidyl-tRNA hydrolase"/>
    <property type="match status" value="1"/>
</dbReference>
<gene>
    <name evidence="8 11" type="primary">pth</name>
    <name evidence="11" type="ORF">RIF25_05745</name>
</gene>
<comment type="function">
    <text evidence="8">Hydrolyzes ribosome-free peptidyl-tRNAs (with 1 or more amino acids incorporated), which drop off the ribosome during protein synthesis, or as a result of ribosome stalling.</text>
</comment>
<dbReference type="Gene3D" id="3.40.50.1470">
    <property type="entry name" value="Peptidyl-tRNA hydrolase"/>
    <property type="match status" value="1"/>
</dbReference>
<dbReference type="PANTHER" id="PTHR17224">
    <property type="entry name" value="PEPTIDYL-TRNA HYDROLASE"/>
    <property type="match status" value="1"/>
</dbReference>
<comment type="caution">
    <text evidence="11">The sequence shown here is derived from an EMBL/GenBank/DDBJ whole genome shotgun (WGS) entry which is preliminary data.</text>
</comment>
<feature type="site" description="Discriminates between blocked and unblocked aminoacyl-tRNA" evidence="8">
    <location>
        <position position="10"/>
    </location>
</feature>
<dbReference type="NCBIfam" id="TIGR00447">
    <property type="entry name" value="pth"/>
    <property type="match status" value="1"/>
</dbReference>
<feature type="binding site" evidence="8">
    <location>
        <position position="69"/>
    </location>
    <ligand>
        <name>tRNA</name>
        <dbReference type="ChEBI" id="CHEBI:17843"/>
    </ligand>
</feature>
<feature type="active site" description="Proton acceptor" evidence="8">
    <location>
        <position position="20"/>
    </location>
</feature>
<comment type="subcellular location">
    <subcellularLocation>
        <location evidence="8">Cytoplasm</location>
    </subcellularLocation>
</comment>
<reference evidence="12" key="1">
    <citation type="submission" date="2023-07" db="EMBL/GenBank/DDBJ databases">
        <authorList>
            <person name="Luz R."/>
            <person name="Cordeiro R."/>
            <person name="Fonseca A."/>
            <person name="Goncalves V."/>
        </authorList>
    </citation>
    <scope>NUCLEOTIDE SEQUENCE [LARGE SCALE GENOMIC DNA]</scope>
    <source>
        <strain evidence="12">BACA0444</strain>
    </source>
</reference>
<evidence type="ECO:0000256" key="8">
    <source>
        <dbReference type="HAMAP-Rule" id="MF_00083"/>
    </source>
</evidence>
<comment type="function">
    <text evidence="8">Catalyzes the release of premature peptidyl moieties from peptidyl-tRNA molecules trapped in stalled 50S ribosomal subunits, and thus maintains levels of free tRNAs and 50S ribosomes.</text>
</comment>
<evidence type="ECO:0000256" key="4">
    <source>
        <dbReference type="ARBA" id="ARBA00022884"/>
    </source>
</evidence>
<evidence type="ECO:0000256" key="3">
    <source>
        <dbReference type="ARBA" id="ARBA00022801"/>
    </source>
</evidence>
<evidence type="ECO:0000256" key="2">
    <source>
        <dbReference type="ARBA" id="ARBA00022555"/>
    </source>
</evidence>
<dbReference type="PANTHER" id="PTHR17224:SF1">
    <property type="entry name" value="PEPTIDYL-TRNA HYDROLASE"/>
    <property type="match status" value="1"/>
</dbReference>
<dbReference type="SUPFAM" id="SSF53178">
    <property type="entry name" value="Peptidyl-tRNA hydrolase-like"/>
    <property type="match status" value="1"/>
</dbReference>
<evidence type="ECO:0000256" key="6">
    <source>
        <dbReference type="ARBA" id="ARBA00048707"/>
    </source>
</evidence>
<dbReference type="EC" id="3.1.1.29" evidence="1 8"/>
<dbReference type="GO" id="GO:0072344">
    <property type="term" value="P:rescue of stalled ribosome"/>
    <property type="evidence" value="ECO:0007669"/>
    <property type="project" value="UniProtKB-UniRule"/>
</dbReference>
<dbReference type="PROSITE" id="PS01196">
    <property type="entry name" value="PEPT_TRNA_HYDROL_2"/>
    <property type="match status" value="1"/>
</dbReference>
<feature type="site" description="Stabilizes the basic form of H active site to accept a proton" evidence="8">
    <location>
        <position position="94"/>
    </location>
</feature>
<name>A0AAE4JVQ4_9CYAN</name>
<dbReference type="RefSeq" id="WP_322877586.1">
    <property type="nucleotide sequence ID" value="NZ_JAVMIP010000003.1"/>
</dbReference>
<dbReference type="EMBL" id="JAVMIP010000003">
    <property type="protein sequence ID" value="MDS3860306.1"/>
    <property type="molecule type" value="Genomic_DNA"/>
</dbReference>
<proteinExistence type="inferred from homology"/>
<dbReference type="HAMAP" id="MF_00083">
    <property type="entry name" value="Pept_tRNA_hydro_bact"/>
    <property type="match status" value="1"/>
</dbReference>
<dbReference type="InterPro" id="IPR001328">
    <property type="entry name" value="Pept_tRNA_hydro"/>
</dbReference>
<evidence type="ECO:0000313" key="12">
    <source>
        <dbReference type="Proteomes" id="UP001268256"/>
    </source>
</evidence>
<protein>
    <recommendedName>
        <fullName evidence="7 8">Peptidyl-tRNA hydrolase</fullName>
        <shortName evidence="8">Pth</shortName>
        <ecNumber evidence="1 8">3.1.1.29</ecNumber>
    </recommendedName>
</protein>
<dbReference type="PROSITE" id="PS01195">
    <property type="entry name" value="PEPT_TRNA_HYDROL_1"/>
    <property type="match status" value="1"/>
</dbReference>
<evidence type="ECO:0000256" key="5">
    <source>
        <dbReference type="ARBA" id="ARBA00038063"/>
    </source>
</evidence>
<evidence type="ECO:0000256" key="7">
    <source>
        <dbReference type="ARBA" id="ARBA00050038"/>
    </source>
</evidence>
<keyword evidence="8" id="KW-0963">Cytoplasm</keyword>
<comment type="similarity">
    <text evidence="5 8 10">Belongs to the PTH family.</text>
</comment>
<evidence type="ECO:0000256" key="9">
    <source>
        <dbReference type="RuleBase" id="RU000673"/>
    </source>
</evidence>
<dbReference type="GO" id="GO:0005737">
    <property type="term" value="C:cytoplasm"/>
    <property type="evidence" value="ECO:0007669"/>
    <property type="project" value="UniProtKB-SubCell"/>
</dbReference>